<feature type="coiled-coil region" evidence="12">
    <location>
        <begin position="1132"/>
        <end position="1222"/>
    </location>
</feature>
<keyword evidence="6" id="KW-0808">Transferase</keyword>
<dbReference type="Pfam" id="PF07714">
    <property type="entry name" value="PK_Tyr_Ser-Thr"/>
    <property type="match status" value="1"/>
</dbReference>
<keyword evidence="7 11" id="KW-0547">Nucleotide-binding</keyword>
<feature type="region of interest" description="Disordered" evidence="13">
    <location>
        <begin position="1"/>
        <end position="23"/>
    </location>
</feature>
<keyword evidence="5" id="KW-0723">Serine/threonine-protein kinase</keyword>
<evidence type="ECO:0000256" key="6">
    <source>
        <dbReference type="ARBA" id="ARBA00022679"/>
    </source>
</evidence>
<dbReference type="EMBL" id="JAGKQM010000002">
    <property type="protein sequence ID" value="KAH0940231.1"/>
    <property type="molecule type" value="Genomic_DNA"/>
</dbReference>
<dbReference type="InterPro" id="IPR008271">
    <property type="entry name" value="Ser/Thr_kinase_AS"/>
</dbReference>
<dbReference type="SUPFAM" id="SSF52402">
    <property type="entry name" value="Adenine nucleotide alpha hydrolases-like"/>
    <property type="match status" value="1"/>
</dbReference>
<dbReference type="Gene3D" id="3.30.40.10">
    <property type="entry name" value="Zinc/RING finger domain, C3HC4 (zinc finger)"/>
    <property type="match status" value="2"/>
</dbReference>
<keyword evidence="17" id="KW-1185">Reference proteome</keyword>
<feature type="region of interest" description="Disordered" evidence="13">
    <location>
        <begin position="996"/>
        <end position="1015"/>
    </location>
</feature>
<comment type="catalytic activity">
    <reaction evidence="1">
        <text>S-ubiquitinyl-[E2 ubiquitin-conjugating enzyme]-L-cysteine + [acceptor protein]-L-lysine = [E2 ubiquitin-conjugating enzyme]-L-cysteine + N(6)-ubiquitinyl-[acceptor protein]-L-lysine.</text>
        <dbReference type="EC" id="2.3.2.27"/>
    </reaction>
</comment>
<evidence type="ECO:0000256" key="12">
    <source>
        <dbReference type="SAM" id="Coils"/>
    </source>
</evidence>
<comment type="function">
    <text evidence="2">Functions as an E3 ubiquitin ligase.</text>
</comment>
<evidence type="ECO:0000256" key="2">
    <source>
        <dbReference type="ARBA" id="ARBA00003861"/>
    </source>
</evidence>
<dbReference type="InterPro" id="IPR000719">
    <property type="entry name" value="Prot_kinase_dom"/>
</dbReference>
<keyword evidence="9" id="KW-0833">Ubl conjugation pathway</keyword>
<dbReference type="Proteomes" id="UP000824890">
    <property type="component" value="Unassembled WGS sequence"/>
</dbReference>
<keyword evidence="8" id="KW-0418">Kinase</keyword>
<comment type="pathway">
    <text evidence="3">Protein modification; protein ubiquitination.</text>
</comment>
<feature type="region of interest" description="Disordered" evidence="13">
    <location>
        <begin position="179"/>
        <end position="212"/>
    </location>
</feature>
<dbReference type="EC" id="2.3.2.27" evidence="4"/>
<dbReference type="InterPro" id="IPR001245">
    <property type="entry name" value="Ser-Thr/Tyr_kinase_cat_dom"/>
</dbReference>
<feature type="domain" description="Protein kinase" evidence="14">
    <location>
        <begin position="1248"/>
        <end position="1518"/>
    </location>
</feature>
<evidence type="ECO:0000256" key="3">
    <source>
        <dbReference type="ARBA" id="ARBA00004906"/>
    </source>
</evidence>
<evidence type="ECO:0000256" key="13">
    <source>
        <dbReference type="SAM" id="MobiDB-lite"/>
    </source>
</evidence>
<feature type="region of interest" description="Disordered" evidence="13">
    <location>
        <begin position="1076"/>
        <end position="1113"/>
    </location>
</feature>
<dbReference type="CDD" id="cd16655">
    <property type="entry name" value="RING-Ubox_WDSUB1-like"/>
    <property type="match status" value="2"/>
</dbReference>
<feature type="compositionally biased region" description="Low complexity" evidence="13">
    <location>
        <begin position="1097"/>
        <end position="1110"/>
    </location>
</feature>
<proteinExistence type="predicted"/>
<evidence type="ECO:0000256" key="1">
    <source>
        <dbReference type="ARBA" id="ARBA00000900"/>
    </source>
</evidence>
<dbReference type="Gene3D" id="1.10.510.10">
    <property type="entry name" value="Transferase(Phosphotransferase) domain 1"/>
    <property type="match status" value="2"/>
</dbReference>
<name>A0ABQ8EEV9_BRANA</name>
<gene>
    <name evidence="16" type="ORF">HID58_007692</name>
</gene>
<dbReference type="InterPro" id="IPR011009">
    <property type="entry name" value="Kinase-like_dom_sf"/>
</dbReference>
<feature type="domain" description="U-box" evidence="15">
    <location>
        <begin position="1542"/>
        <end position="1614"/>
    </location>
</feature>
<dbReference type="PROSITE" id="PS00108">
    <property type="entry name" value="PROTEIN_KINASE_ST"/>
    <property type="match status" value="2"/>
</dbReference>
<feature type="domain" description="U-box" evidence="15">
    <location>
        <begin position="755"/>
        <end position="828"/>
    </location>
</feature>
<feature type="binding site" evidence="11">
    <location>
        <position position="1275"/>
    </location>
    <ligand>
        <name>ATP</name>
        <dbReference type="ChEBI" id="CHEBI:30616"/>
    </ligand>
</feature>
<feature type="domain" description="Protein kinase" evidence="14">
    <location>
        <begin position="470"/>
        <end position="735"/>
    </location>
</feature>
<evidence type="ECO:0000256" key="10">
    <source>
        <dbReference type="ARBA" id="ARBA00022840"/>
    </source>
</evidence>
<feature type="compositionally biased region" description="Low complexity" evidence="13">
    <location>
        <begin position="1000"/>
        <end position="1015"/>
    </location>
</feature>
<feature type="region of interest" description="Disordered" evidence="13">
    <location>
        <begin position="234"/>
        <end position="289"/>
    </location>
</feature>
<dbReference type="PROSITE" id="PS00107">
    <property type="entry name" value="PROTEIN_KINASE_ATP"/>
    <property type="match status" value="1"/>
</dbReference>
<evidence type="ECO:0000256" key="9">
    <source>
        <dbReference type="ARBA" id="ARBA00022786"/>
    </source>
</evidence>
<dbReference type="CDD" id="cd01989">
    <property type="entry name" value="USP_STK_Ubox_N"/>
    <property type="match status" value="2"/>
</dbReference>
<dbReference type="PROSITE" id="PS50011">
    <property type="entry name" value="PROTEIN_KINASE_DOM"/>
    <property type="match status" value="2"/>
</dbReference>
<dbReference type="SMART" id="SM00504">
    <property type="entry name" value="Ubox"/>
    <property type="match status" value="2"/>
</dbReference>
<feature type="compositionally biased region" description="Polar residues" evidence="13">
    <location>
        <begin position="242"/>
        <end position="263"/>
    </location>
</feature>
<evidence type="ECO:0000313" key="17">
    <source>
        <dbReference type="Proteomes" id="UP000824890"/>
    </source>
</evidence>
<evidence type="ECO:0000259" key="15">
    <source>
        <dbReference type="PROSITE" id="PS51698"/>
    </source>
</evidence>
<comment type="caution">
    <text evidence="16">The sequence shown here is derived from an EMBL/GenBank/DDBJ whole genome shotgun (WGS) entry which is preliminary data.</text>
</comment>
<dbReference type="PANTHER" id="PTHR45647">
    <property type="entry name" value="OS02G0152300 PROTEIN"/>
    <property type="match status" value="1"/>
</dbReference>
<dbReference type="InterPro" id="IPR003613">
    <property type="entry name" value="Ubox_domain"/>
</dbReference>
<feature type="coiled-coil region" evidence="12">
    <location>
        <begin position="336"/>
        <end position="447"/>
    </location>
</feature>
<reference evidence="16 17" key="1">
    <citation type="submission" date="2021-05" db="EMBL/GenBank/DDBJ databases">
        <title>Genome Assembly of Synthetic Allotetraploid Brassica napus Reveals Homoeologous Exchanges between Subgenomes.</title>
        <authorList>
            <person name="Davis J.T."/>
        </authorList>
    </citation>
    <scope>NUCLEOTIDE SEQUENCE [LARGE SCALE GENOMIC DNA]</scope>
    <source>
        <strain evidence="17">cv. Da-Ae</strain>
        <tissue evidence="16">Seedling</tissue>
    </source>
</reference>
<accession>A0ABQ8EEV9</accession>
<organism evidence="16 17">
    <name type="scientific">Brassica napus</name>
    <name type="common">Rape</name>
    <dbReference type="NCBI Taxonomy" id="3708"/>
    <lineage>
        <taxon>Eukaryota</taxon>
        <taxon>Viridiplantae</taxon>
        <taxon>Streptophyta</taxon>
        <taxon>Embryophyta</taxon>
        <taxon>Tracheophyta</taxon>
        <taxon>Spermatophyta</taxon>
        <taxon>Magnoliopsida</taxon>
        <taxon>eudicotyledons</taxon>
        <taxon>Gunneridae</taxon>
        <taxon>Pentapetalae</taxon>
        <taxon>rosids</taxon>
        <taxon>malvids</taxon>
        <taxon>Brassicales</taxon>
        <taxon>Brassicaceae</taxon>
        <taxon>Brassiceae</taxon>
        <taxon>Brassica</taxon>
    </lineage>
</organism>
<dbReference type="Gene3D" id="3.30.200.20">
    <property type="entry name" value="Phosphorylase Kinase, domain 1"/>
    <property type="match status" value="2"/>
</dbReference>
<evidence type="ECO:0000256" key="11">
    <source>
        <dbReference type="PROSITE-ProRule" id="PRU10141"/>
    </source>
</evidence>
<evidence type="ECO:0000256" key="5">
    <source>
        <dbReference type="ARBA" id="ARBA00022527"/>
    </source>
</evidence>
<dbReference type="InterPro" id="IPR017441">
    <property type="entry name" value="Protein_kinase_ATP_BS"/>
</dbReference>
<dbReference type="SUPFAM" id="SSF57850">
    <property type="entry name" value="RING/U-box"/>
    <property type="match status" value="2"/>
</dbReference>
<dbReference type="SUPFAM" id="SSF56112">
    <property type="entry name" value="Protein kinase-like (PK-like)"/>
    <property type="match status" value="2"/>
</dbReference>
<dbReference type="InterPro" id="IPR014729">
    <property type="entry name" value="Rossmann-like_a/b/a_fold"/>
</dbReference>
<sequence length="1614" mass="181398">MEGKKPARSLSEHLSQPPTPSPAVAVAINGKKKSKYVAFWALEKFIPEGFSDFKLIYVRPPVTYIPTPMGNAISISELRADVVSAYRQEVDWNTNETLRPYKKMFERRKVRVEILVLESHDPVAAIAEEIAGTRVTKLVIGMSLRGFFSRKIDMSSMIATAVPRFCTVYVVSKGKLASVRPSDSDASGTIRIERIERDSFTSGSTDSPSPRVPSDYQDFLSFVSEAQSRVSHFLPPAKHSEVGSSAVVQMDTSSSETDQSEVSTGRAMQIVPSSGNEEKKSNTSNESFSASFPMGAEAYHAMSFASKWRDHEDRRSIMSSSSSNNHDITNMDWGAVVNLNFEIEKLRAELKHVQEMYAMAQTETVDASQKLTELNQRKHEESEKLMELKEKEELAKDTASKEKQRYEETMKEAEKVKELMMKEALRRREAEIKAERDAKEKDKLQASLVSPGIQYQHYSWEEIAAATSDFSEDLKIGMGAYGTVYKCNLHHTTGAVKVLHAGETQLSKQFDQELEILSKIRHPHLVLLLGACPERGCLVYEYMDNGSLDDRLMQVNDTPAIPWFERFRIALEVASALVFLHKSKPRPIIHRDLKPGNILLDHNFVSKLGDVGLSTMVNQDDAASKLTVFKKTSPVGTLCYIDPEYQRTGIISPKSDVYSLGIVILQLITGKPAIAITHMVEEAIGDDAEFMALLDVKAGPWPISETRELAALGLCCTELRRRDRPDLKDQIIPALERLRKVVDKAQNLLGRTPSGPPSHFICPLLKGVMNEPCVAADGYTYDREAIQDWLRENDTSPVTNLPLPNKNLLANYTLYSAIMDFLDHQILAAEVEEMGDGALIVAVAIKGNNSKTKGVVRWALQQFASQEHVVFKLLHVQPNSTTTVYKKDVDRKTREMLLPSRDMFAHREVQMDIMVLESDDVADAISKAVQDHGISELVIGASSSIIFSWKLKRSNLSSKISDVTPRFCTVHVISKGKLLNVRKSDIDIETSITDDRSENQFTSSSHSGSVSSTSSHQFSSTPLLFQRMQALSTVNQKVGTKIGTNSNIDTHHNRTASLDVDTKMLNQKGFYRTSSSGIGYGGSDIQGRRRSYTDEGSSSSCSSDPTSSSSQVNKDFELEKLKIELRHIKGMYAVAQGEVMDASKKVQDLNQRRSEEASRLKNLTIREEDADEVVEMERERQEQAENEAELVRRCVERETEDKLEAQARAEEVRREKQRLEDALEGGPLQRQQYMKFEWDEIVQATSSFSDELKIGMGGYGSVYRCNLHHTTVAVKVLHSDKSNLTKQFHQELEILSKIRHPHLLLLLGACPDHGSLVYEYMHNGSLEERLMTRRPNSDAPQPPLRWFERFRIAWEIASALYFLHTNEPRPIVHRDLKPANILLDRNNVSKIGDVGLSKMVNLDPSHASTVFNQTGPVGTFFYIDPEYQRTGVVTPESDIYAFGIILLQLATARSAMGLAHSLEKALRDQTGKFSEILDKTAGDWPVKEAKEMVMIGLRCAEMRKRDRPDLGKEILPVLERLKDVACNARNMFAETLMDHNHHAPGHFYCPITKDVMDNPCVASDGYTYEKKAIMEWLEKNHKSPMTDAPFPNQTLLPNQSLLSAIKEWRSHLIK</sequence>
<keyword evidence="12" id="KW-0175">Coiled coil</keyword>
<protein>
    <recommendedName>
        <fullName evidence="4">RING-type E3 ubiquitin transferase</fullName>
        <ecNumber evidence="4">2.3.2.27</ecNumber>
    </recommendedName>
</protein>
<evidence type="ECO:0000313" key="16">
    <source>
        <dbReference type="EMBL" id="KAH0940231.1"/>
    </source>
</evidence>
<evidence type="ECO:0000256" key="8">
    <source>
        <dbReference type="ARBA" id="ARBA00022777"/>
    </source>
</evidence>
<evidence type="ECO:0000259" key="14">
    <source>
        <dbReference type="PROSITE" id="PS50011"/>
    </source>
</evidence>
<dbReference type="InterPro" id="IPR051348">
    <property type="entry name" value="U-box_ubiquitin_ligases"/>
</dbReference>
<dbReference type="Pfam" id="PF00069">
    <property type="entry name" value="Pkinase"/>
    <property type="match status" value="1"/>
</dbReference>
<evidence type="ECO:0000256" key="4">
    <source>
        <dbReference type="ARBA" id="ARBA00012483"/>
    </source>
</evidence>
<dbReference type="Pfam" id="PF04564">
    <property type="entry name" value="U-box"/>
    <property type="match status" value="2"/>
</dbReference>
<evidence type="ECO:0000256" key="7">
    <source>
        <dbReference type="ARBA" id="ARBA00022741"/>
    </source>
</evidence>
<keyword evidence="10 11" id="KW-0067">ATP-binding</keyword>
<dbReference type="SMART" id="SM00220">
    <property type="entry name" value="S_TKc"/>
    <property type="match status" value="2"/>
</dbReference>
<dbReference type="PANTHER" id="PTHR45647:SF80">
    <property type="entry name" value="U-BOX DOMAIN-CONTAINING PROTEIN 52"/>
    <property type="match status" value="1"/>
</dbReference>
<dbReference type="CDD" id="cd22265">
    <property type="entry name" value="UDM1_RNF168"/>
    <property type="match status" value="1"/>
</dbReference>
<dbReference type="Gene3D" id="3.40.50.620">
    <property type="entry name" value="HUPs"/>
    <property type="match status" value="2"/>
</dbReference>
<dbReference type="InterPro" id="IPR013083">
    <property type="entry name" value="Znf_RING/FYVE/PHD"/>
</dbReference>
<dbReference type="PROSITE" id="PS51698">
    <property type="entry name" value="U_BOX"/>
    <property type="match status" value="2"/>
</dbReference>